<reference evidence="1" key="2">
    <citation type="journal article" date="2024" name="Plant">
        <title>Genomic evolution and insights into agronomic trait innovations of Sesamum species.</title>
        <authorList>
            <person name="Miao H."/>
            <person name="Wang L."/>
            <person name="Qu L."/>
            <person name="Liu H."/>
            <person name="Sun Y."/>
            <person name="Le M."/>
            <person name="Wang Q."/>
            <person name="Wei S."/>
            <person name="Zheng Y."/>
            <person name="Lin W."/>
            <person name="Duan Y."/>
            <person name="Cao H."/>
            <person name="Xiong S."/>
            <person name="Wang X."/>
            <person name="Wei L."/>
            <person name="Li C."/>
            <person name="Ma Q."/>
            <person name="Ju M."/>
            <person name="Zhao R."/>
            <person name="Li G."/>
            <person name="Mu C."/>
            <person name="Tian Q."/>
            <person name="Mei H."/>
            <person name="Zhang T."/>
            <person name="Gao T."/>
            <person name="Zhang H."/>
        </authorList>
    </citation>
    <scope>NUCLEOTIDE SEQUENCE</scope>
    <source>
        <strain evidence="1">KEN1</strain>
    </source>
</reference>
<sequence length="95" mass="11108">MAAERARLDFPNSYEGQWYLEYYWKNCLLEYQKSEEFKGEVAMIVEPFLRYDFQACQEQFIAQEYPPAGPIQTLVVARNPFTGPPNPTTETPHPI</sequence>
<comment type="caution">
    <text evidence="1">The sequence shown here is derived from an EMBL/GenBank/DDBJ whole genome shotgun (WGS) entry which is preliminary data.</text>
</comment>
<protein>
    <submittedName>
        <fullName evidence="1">Uncharacterized protein</fullName>
    </submittedName>
</protein>
<proteinExistence type="predicted"/>
<reference evidence="1" key="1">
    <citation type="submission" date="2020-06" db="EMBL/GenBank/DDBJ databases">
        <authorList>
            <person name="Li T."/>
            <person name="Hu X."/>
            <person name="Zhang T."/>
            <person name="Song X."/>
            <person name="Zhang H."/>
            <person name="Dai N."/>
            <person name="Sheng W."/>
            <person name="Hou X."/>
            <person name="Wei L."/>
        </authorList>
    </citation>
    <scope>NUCLEOTIDE SEQUENCE</scope>
    <source>
        <strain evidence="1">KEN1</strain>
        <tissue evidence="1">Leaf</tissue>
    </source>
</reference>
<organism evidence="1">
    <name type="scientific">Sesamum latifolium</name>
    <dbReference type="NCBI Taxonomy" id="2727402"/>
    <lineage>
        <taxon>Eukaryota</taxon>
        <taxon>Viridiplantae</taxon>
        <taxon>Streptophyta</taxon>
        <taxon>Embryophyta</taxon>
        <taxon>Tracheophyta</taxon>
        <taxon>Spermatophyta</taxon>
        <taxon>Magnoliopsida</taxon>
        <taxon>eudicotyledons</taxon>
        <taxon>Gunneridae</taxon>
        <taxon>Pentapetalae</taxon>
        <taxon>asterids</taxon>
        <taxon>lamiids</taxon>
        <taxon>Lamiales</taxon>
        <taxon>Pedaliaceae</taxon>
        <taxon>Sesamum</taxon>
    </lineage>
</organism>
<accession>A0AAW2VX71</accession>
<evidence type="ECO:0000313" key="1">
    <source>
        <dbReference type="EMBL" id="KAL0433491.1"/>
    </source>
</evidence>
<dbReference type="AlphaFoldDB" id="A0AAW2VX71"/>
<gene>
    <name evidence="1" type="ORF">Slati_2683400</name>
</gene>
<dbReference type="EMBL" id="JACGWN010000009">
    <property type="protein sequence ID" value="KAL0433491.1"/>
    <property type="molecule type" value="Genomic_DNA"/>
</dbReference>
<name>A0AAW2VX71_9LAMI</name>